<reference evidence="3" key="1">
    <citation type="submission" date="2020-09" db="EMBL/GenBank/DDBJ databases">
        <title>Whole genome shotgun sequence of Streptomyces xanthophaeus NBRC 12829.</title>
        <authorList>
            <person name="Komaki H."/>
            <person name="Tamura T."/>
        </authorList>
    </citation>
    <scope>NUCLEOTIDE SEQUENCE</scope>
    <source>
        <strain evidence="3">NBRC 12829</strain>
    </source>
</reference>
<evidence type="ECO:0000313" key="3">
    <source>
        <dbReference type="EMBL" id="GHI87418.1"/>
    </source>
</evidence>
<evidence type="ECO:0000313" key="4">
    <source>
        <dbReference type="Proteomes" id="UP000600026"/>
    </source>
</evidence>
<gene>
    <name evidence="3" type="ORF">Sxan_47820</name>
</gene>
<keyword evidence="4" id="KW-1185">Reference proteome</keyword>
<dbReference type="Pfam" id="PF13349">
    <property type="entry name" value="DUF4097"/>
    <property type="match status" value="1"/>
</dbReference>
<dbReference type="RefSeq" id="WP_031151591.1">
    <property type="nucleotide sequence ID" value="NZ_BNEE01000006.1"/>
</dbReference>
<comment type="caution">
    <text evidence="3">The sequence shown here is derived from an EMBL/GenBank/DDBJ whole genome shotgun (WGS) entry which is preliminary data.</text>
</comment>
<feature type="compositionally biased region" description="Low complexity" evidence="1">
    <location>
        <begin position="226"/>
        <end position="243"/>
    </location>
</feature>
<feature type="domain" description="DUF4097" evidence="2">
    <location>
        <begin position="116"/>
        <end position="245"/>
    </location>
</feature>
<dbReference type="AlphaFoldDB" id="A0A919GYR6"/>
<evidence type="ECO:0000259" key="2">
    <source>
        <dbReference type="Pfam" id="PF13349"/>
    </source>
</evidence>
<feature type="region of interest" description="Disordered" evidence="1">
    <location>
        <begin position="218"/>
        <end position="252"/>
    </location>
</feature>
<accession>A0A919GYR6</accession>
<dbReference type="Proteomes" id="UP000600026">
    <property type="component" value="Unassembled WGS sequence"/>
</dbReference>
<name>A0A919GYR6_9ACTN</name>
<dbReference type="EMBL" id="BNEE01000006">
    <property type="protein sequence ID" value="GHI87418.1"/>
    <property type="molecule type" value="Genomic_DNA"/>
</dbReference>
<sequence length="252" mass="24960">MSPHATSHRLARTAVAALGAGLLLSGCSLVEGEQRTADADATVTEAVTAVELTGARAGSIEVVPGTGPGVTVRRTVHYRGDTRPAPGQQVSGSGVLTFTDGCSGTCFVDYRLEVPASATVRLGNSSGRISVAGIAGADLTSDSGRVSADRVAGPLKIRTSSGGITATGLAGPSADVRSDSGDARLDFARTPASVAAETTSGDFTLKVPAAAYRVAVSTTSGSREVSLPSDPAAPSALSASTTSGDVRISTAG</sequence>
<organism evidence="3 4">
    <name type="scientific">Streptomyces xanthophaeus</name>
    <dbReference type="NCBI Taxonomy" id="67385"/>
    <lineage>
        <taxon>Bacteria</taxon>
        <taxon>Bacillati</taxon>
        <taxon>Actinomycetota</taxon>
        <taxon>Actinomycetes</taxon>
        <taxon>Kitasatosporales</taxon>
        <taxon>Streptomycetaceae</taxon>
        <taxon>Streptomyces</taxon>
    </lineage>
</organism>
<dbReference type="InterPro" id="IPR025164">
    <property type="entry name" value="Toastrack_DUF4097"/>
</dbReference>
<proteinExistence type="predicted"/>
<dbReference type="OrthoDB" id="4456952at2"/>
<protein>
    <recommendedName>
        <fullName evidence="2">DUF4097 domain-containing protein</fullName>
    </recommendedName>
</protein>
<evidence type="ECO:0000256" key="1">
    <source>
        <dbReference type="SAM" id="MobiDB-lite"/>
    </source>
</evidence>